<name>A0ABV5ZFB6_9GAMM</name>
<reference evidence="1 2" key="1">
    <citation type="submission" date="2024-09" db="EMBL/GenBank/DDBJ databases">
        <authorList>
            <person name="Sun Q."/>
            <person name="Mori K."/>
        </authorList>
    </citation>
    <scope>NUCLEOTIDE SEQUENCE [LARGE SCALE GENOMIC DNA]</scope>
    <source>
        <strain evidence="1 2">ATCC 51285</strain>
    </source>
</reference>
<dbReference type="RefSeq" id="WP_376836951.1">
    <property type="nucleotide sequence ID" value="NZ_JBHLZN010000007.1"/>
</dbReference>
<protein>
    <submittedName>
        <fullName evidence="1">DUF3565 domain-containing protein</fullName>
    </submittedName>
</protein>
<comment type="caution">
    <text evidence="1">The sequence shown here is derived from an EMBL/GenBank/DDBJ whole genome shotgun (WGS) entry which is preliminary data.</text>
</comment>
<accession>A0ABV5ZFB6</accession>
<dbReference type="Pfam" id="PF12088">
    <property type="entry name" value="DUF3565"/>
    <property type="match status" value="1"/>
</dbReference>
<dbReference type="Proteomes" id="UP001589628">
    <property type="component" value="Unassembled WGS sequence"/>
</dbReference>
<sequence>MDRRKPAPLTRDALPQPICGYHQDEHGDWVARLACGHNQHVRHQPPWQNRPWVISAEGRRQQLGSLLLCKKCVTQAPRDWSATHDDPALDSPANSR</sequence>
<gene>
    <name evidence="1" type="ORF">ACFFLH_16305</name>
</gene>
<evidence type="ECO:0000313" key="1">
    <source>
        <dbReference type="EMBL" id="MFB9887979.1"/>
    </source>
</evidence>
<evidence type="ECO:0000313" key="2">
    <source>
        <dbReference type="Proteomes" id="UP001589628"/>
    </source>
</evidence>
<keyword evidence="2" id="KW-1185">Reference proteome</keyword>
<dbReference type="EMBL" id="JBHLZN010000007">
    <property type="protein sequence ID" value="MFB9887979.1"/>
    <property type="molecule type" value="Genomic_DNA"/>
</dbReference>
<dbReference type="InterPro" id="IPR021948">
    <property type="entry name" value="DUF3565"/>
</dbReference>
<proteinExistence type="predicted"/>
<organism evidence="1 2">
    <name type="scientific">Balneatrix alpica</name>
    <dbReference type="NCBI Taxonomy" id="75684"/>
    <lineage>
        <taxon>Bacteria</taxon>
        <taxon>Pseudomonadati</taxon>
        <taxon>Pseudomonadota</taxon>
        <taxon>Gammaproteobacteria</taxon>
        <taxon>Oceanospirillales</taxon>
        <taxon>Balneatrichaceae</taxon>
        <taxon>Balneatrix</taxon>
    </lineage>
</organism>